<feature type="non-terminal residue" evidence="1">
    <location>
        <position position="1"/>
    </location>
</feature>
<gene>
    <name evidence="1" type="ORF">ES319_A03G074800v1</name>
</gene>
<dbReference type="SUPFAM" id="SSF56672">
    <property type="entry name" value="DNA/RNA polymerases"/>
    <property type="match status" value="1"/>
</dbReference>
<dbReference type="AlphaFoldDB" id="A0A5J5WBY1"/>
<dbReference type="EMBL" id="CM018204">
    <property type="protein sequence ID" value="KAB2089640.1"/>
    <property type="molecule type" value="Genomic_DNA"/>
</dbReference>
<name>A0A5J5WBY1_GOSBA</name>
<dbReference type="InterPro" id="IPR043502">
    <property type="entry name" value="DNA/RNA_pol_sf"/>
</dbReference>
<proteinExistence type="predicted"/>
<keyword evidence="2" id="KW-1185">Reference proteome</keyword>
<protein>
    <submittedName>
        <fullName evidence="1">Uncharacterized protein</fullName>
    </submittedName>
</protein>
<evidence type="ECO:0000313" key="2">
    <source>
        <dbReference type="Proteomes" id="UP000327439"/>
    </source>
</evidence>
<dbReference type="Gene3D" id="3.10.10.10">
    <property type="entry name" value="HIV Type 1 Reverse Transcriptase, subunit A, domain 1"/>
    <property type="match status" value="1"/>
</dbReference>
<accession>A0A5J5WBY1</accession>
<evidence type="ECO:0000313" key="1">
    <source>
        <dbReference type="EMBL" id="KAB2089640.1"/>
    </source>
</evidence>
<reference evidence="2" key="1">
    <citation type="journal article" date="2020" name="Nat. Genet.">
        <title>Genomic diversifications of five Gossypium allopolyploid species and their impact on cotton improvement.</title>
        <authorList>
            <person name="Chen Z.J."/>
            <person name="Sreedasyam A."/>
            <person name="Ando A."/>
            <person name="Song Q."/>
            <person name="De Santiago L.M."/>
            <person name="Hulse-Kemp A.M."/>
            <person name="Ding M."/>
            <person name="Ye W."/>
            <person name="Kirkbride R.C."/>
            <person name="Jenkins J."/>
            <person name="Plott C."/>
            <person name="Lovell J."/>
            <person name="Lin Y.M."/>
            <person name="Vaughn R."/>
            <person name="Liu B."/>
            <person name="Simpson S."/>
            <person name="Scheffler B.E."/>
            <person name="Wen L."/>
            <person name="Saski C.A."/>
            <person name="Grover C.E."/>
            <person name="Hu G."/>
            <person name="Conover J.L."/>
            <person name="Carlson J.W."/>
            <person name="Shu S."/>
            <person name="Boston L.B."/>
            <person name="Williams M."/>
            <person name="Peterson D.G."/>
            <person name="McGee K."/>
            <person name="Jones D.C."/>
            <person name="Wendel J.F."/>
            <person name="Stelly D.M."/>
            <person name="Grimwood J."/>
            <person name="Schmutz J."/>
        </authorList>
    </citation>
    <scope>NUCLEOTIDE SEQUENCE [LARGE SCALE GENOMIC DNA]</scope>
    <source>
        <strain evidence="2">cv. 3-79</strain>
    </source>
</reference>
<organism evidence="1 2">
    <name type="scientific">Gossypium barbadense</name>
    <name type="common">Sea Island cotton</name>
    <name type="synonym">Hibiscus barbadensis</name>
    <dbReference type="NCBI Taxonomy" id="3634"/>
    <lineage>
        <taxon>Eukaryota</taxon>
        <taxon>Viridiplantae</taxon>
        <taxon>Streptophyta</taxon>
        <taxon>Embryophyta</taxon>
        <taxon>Tracheophyta</taxon>
        <taxon>Spermatophyta</taxon>
        <taxon>Magnoliopsida</taxon>
        <taxon>eudicotyledons</taxon>
        <taxon>Gunneridae</taxon>
        <taxon>Pentapetalae</taxon>
        <taxon>rosids</taxon>
        <taxon>malvids</taxon>
        <taxon>Malvales</taxon>
        <taxon>Malvaceae</taxon>
        <taxon>Malvoideae</taxon>
        <taxon>Gossypium</taxon>
    </lineage>
</organism>
<dbReference type="OrthoDB" id="1928766at2759"/>
<sequence length="92" mass="10638">LRELIQLLRVNVKKFTWTIANMLGIDPSTIMHSFNVDCSTKLIKQKNRKLSKEKIKSVSIKVNKLIASSFFQKVTYLNWVSNVLIVKKSNDN</sequence>
<dbReference type="Proteomes" id="UP000327439">
    <property type="component" value="Chromosome A03"/>
</dbReference>